<dbReference type="PANTHER" id="PTHR14969:SF13">
    <property type="entry name" value="AT30094P"/>
    <property type="match status" value="1"/>
</dbReference>
<dbReference type="EMBL" id="DSJT01000035">
    <property type="protein sequence ID" value="HEF87934.1"/>
    <property type="molecule type" value="Genomic_DNA"/>
</dbReference>
<protein>
    <submittedName>
        <fullName evidence="3">Phosphatase PAP2 family protein</fullName>
    </submittedName>
</protein>
<feature type="domain" description="Phosphatidic acid phosphatase type 2/haloperoxidase" evidence="2">
    <location>
        <begin position="61"/>
        <end position="167"/>
    </location>
</feature>
<keyword evidence="1" id="KW-0472">Membrane</keyword>
<feature type="transmembrane region" description="Helical" evidence="1">
    <location>
        <begin position="231"/>
        <end position="251"/>
    </location>
</feature>
<feature type="transmembrane region" description="Helical" evidence="1">
    <location>
        <begin position="201"/>
        <end position="219"/>
    </location>
</feature>
<dbReference type="SUPFAM" id="SSF48317">
    <property type="entry name" value="Acid phosphatase/Vanadium-dependent haloperoxidase"/>
    <property type="match status" value="1"/>
</dbReference>
<reference evidence="3" key="1">
    <citation type="journal article" date="2020" name="mSystems">
        <title>Genome- and Community-Level Interaction Insights into Carbon Utilization and Element Cycling Functions of Hydrothermarchaeota in Hydrothermal Sediment.</title>
        <authorList>
            <person name="Zhou Z."/>
            <person name="Liu Y."/>
            <person name="Xu W."/>
            <person name="Pan J."/>
            <person name="Luo Z.H."/>
            <person name="Li M."/>
        </authorList>
    </citation>
    <scope>NUCLEOTIDE SEQUENCE [LARGE SCALE GENOMIC DNA]</scope>
    <source>
        <strain evidence="3">SpSt-23</strain>
    </source>
</reference>
<dbReference type="PANTHER" id="PTHR14969">
    <property type="entry name" value="SPHINGOSINE-1-PHOSPHATE PHOSPHOHYDROLASE"/>
    <property type="match status" value="1"/>
</dbReference>
<feature type="transmembrane region" description="Helical" evidence="1">
    <location>
        <begin position="126"/>
        <end position="146"/>
    </location>
</feature>
<dbReference type="SMART" id="SM00014">
    <property type="entry name" value="acidPPc"/>
    <property type="match status" value="1"/>
</dbReference>
<gene>
    <name evidence="3" type="ORF">ENP55_06665</name>
</gene>
<feature type="transmembrane region" description="Helical" evidence="1">
    <location>
        <begin position="257"/>
        <end position="277"/>
    </location>
</feature>
<feature type="transmembrane region" description="Helical" evidence="1">
    <location>
        <begin position="46"/>
        <end position="71"/>
    </location>
</feature>
<evidence type="ECO:0000256" key="1">
    <source>
        <dbReference type="SAM" id="Phobius"/>
    </source>
</evidence>
<dbReference type="Pfam" id="PF01569">
    <property type="entry name" value="PAP2"/>
    <property type="match status" value="1"/>
</dbReference>
<sequence>MKTSGFAEKTLWILSFSAGLLLAVAVALNDEKLWIAWSLLGDEKFYLVAGIILFFTMGKGMGVSAAVAVLFSGSLNIALKYSLNLPRPPREYWRAEASGPGFPSGHSQVSTSLWTSLTLQVKRKPLAVFSIIIVAGVSLSRVFLMVHYPLDVVGGVLAGLACGLASFKGLGLRSVKPWLQPLALTVVISVVNLVNGWEVSASQALLGLALSLILASRRIDHSMKILDSLSLLERFAMGLGVSLIAFLVYGFSALIPYGVLTGFFLLGVTMVFTPALYTRFKKIL</sequence>
<dbReference type="Gene3D" id="1.20.144.10">
    <property type="entry name" value="Phosphatidic acid phosphatase type 2/haloperoxidase"/>
    <property type="match status" value="1"/>
</dbReference>
<dbReference type="AlphaFoldDB" id="A0A7C2BLG8"/>
<organism evidence="3">
    <name type="scientific">Thermosphaera aggregans</name>
    <dbReference type="NCBI Taxonomy" id="54254"/>
    <lineage>
        <taxon>Archaea</taxon>
        <taxon>Thermoproteota</taxon>
        <taxon>Thermoprotei</taxon>
        <taxon>Desulfurococcales</taxon>
        <taxon>Desulfurococcaceae</taxon>
        <taxon>Thermosphaera</taxon>
    </lineage>
</organism>
<proteinExistence type="predicted"/>
<dbReference type="InterPro" id="IPR000326">
    <property type="entry name" value="PAP2/HPO"/>
</dbReference>
<name>A0A7C2BLG8_9CREN</name>
<evidence type="ECO:0000259" key="2">
    <source>
        <dbReference type="SMART" id="SM00014"/>
    </source>
</evidence>
<dbReference type="InterPro" id="IPR036938">
    <property type="entry name" value="PAP2/HPO_sf"/>
</dbReference>
<comment type="caution">
    <text evidence="3">The sequence shown here is derived from an EMBL/GenBank/DDBJ whole genome shotgun (WGS) entry which is preliminary data.</text>
</comment>
<keyword evidence="1" id="KW-1133">Transmembrane helix</keyword>
<accession>A0A7C2BLG8</accession>
<keyword evidence="1" id="KW-0812">Transmembrane</keyword>
<evidence type="ECO:0000313" key="3">
    <source>
        <dbReference type="EMBL" id="HEF87934.1"/>
    </source>
</evidence>